<organism evidence="2 3">
    <name type="scientific">Pleurodeles waltl</name>
    <name type="common">Iberian ribbed newt</name>
    <dbReference type="NCBI Taxonomy" id="8319"/>
    <lineage>
        <taxon>Eukaryota</taxon>
        <taxon>Metazoa</taxon>
        <taxon>Chordata</taxon>
        <taxon>Craniata</taxon>
        <taxon>Vertebrata</taxon>
        <taxon>Euteleostomi</taxon>
        <taxon>Amphibia</taxon>
        <taxon>Batrachia</taxon>
        <taxon>Caudata</taxon>
        <taxon>Salamandroidea</taxon>
        <taxon>Salamandridae</taxon>
        <taxon>Pleurodelinae</taxon>
        <taxon>Pleurodeles</taxon>
    </lineage>
</organism>
<dbReference type="AlphaFoldDB" id="A0AAV7KW40"/>
<evidence type="ECO:0000313" key="2">
    <source>
        <dbReference type="EMBL" id="KAJ1079880.1"/>
    </source>
</evidence>
<reference evidence="2" key="1">
    <citation type="journal article" date="2022" name="bioRxiv">
        <title>Sequencing and chromosome-scale assembly of the giantPleurodeles waltlgenome.</title>
        <authorList>
            <person name="Brown T."/>
            <person name="Elewa A."/>
            <person name="Iarovenko S."/>
            <person name="Subramanian E."/>
            <person name="Araus A.J."/>
            <person name="Petzold A."/>
            <person name="Susuki M."/>
            <person name="Suzuki K.-i.T."/>
            <person name="Hayashi T."/>
            <person name="Toyoda A."/>
            <person name="Oliveira C."/>
            <person name="Osipova E."/>
            <person name="Leigh N.D."/>
            <person name="Simon A."/>
            <person name="Yun M.H."/>
        </authorList>
    </citation>
    <scope>NUCLEOTIDE SEQUENCE</scope>
    <source>
        <strain evidence="2">20211129_DDA</strain>
        <tissue evidence="2">Liver</tissue>
    </source>
</reference>
<evidence type="ECO:0000313" key="3">
    <source>
        <dbReference type="Proteomes" id="UP001066276"/>
    </source>
</evidence>
<dbReference type="Proteomes" id="UP001066276">
    <property type="component" value="Chromosome 12"/>
</dbReference>
<proteinExistence type="predicted"/>
<keyword evidence="1" id="KW-0812">Transmembrane</keyword>
<sequence>MRVTRDARTAQTYHALRKRVVVASGLSGQCACVEGEGEPRNPWSACAAWQRGNIALTPFDVARLPAAPIGTAHALCQPPLKMEGLLPGSCATRGSPASRVVLPATPGAAPYCTPPEALLRIIIIRSLNRHLVLHAFHRPLLEKGNTGSTVEGMQIPRWYYSEPEAMSSAKQPFRTLKMLIFLTCFEVLSFLLLMYNPDP</sequence>
<evidence type="ECO:0000256" key="1">
    <source>
        <dbReference type="SAM" id="Phobius"/>
    </source>
</evidence>
<accession>A0AAV7KW40</accession>
<name>A0AAV7KW40_PLEWA</name>
<keyword evidence="3" id="KW-1185">Reference proteome</keyword>
<protein>
    <submittedName>
        <fullName evidence="2">Uncharacterized protein</fullName>
    </submittedName>
</protein>
<keyword evidence="1" id="KW-1133">Transmembrane helix</keyword>
<dbReference type="EMBL" id="JANPWB010000016">
    <property type="protein sequence ID" value="KAJ1079880.1"/>
    <property type="molecule type" value="Genomic_DNA"/>
</dbReference>
<gene>
    <name evidence="2" type="ORF">NDU88_000112</name>
</gene>
<keyword evidence="1" id="KW-0472">Membrane</keyword>
<feature type="transmembrane region" description="Helical" evidence="1">
    <location>
        <begin position="176"/>
        <end position="195"/>
    </location>
</feature>
<comment type="caution">
    <text evidence="2">The sequence shown here is derived from an EMBL/GenBank/DDBJ whole genome shotgun (WGS) entry which is preliminary data.</text>
</comment>